<dbReference type="EMBL" id="CM010635">
    <property type="protein sequence ID" value="RID49737.1"/>
    <property type="molecule type" value="Genomic_DNA"/>
</dbReference>
<dbReference type="PANTHER" id="PTHR31286">
    <property type="entry name" value="GLYCINE-RICH CELL WALL STRUCTURAL PROTEIN 1.8-LIKE"/>
    <property type="match status" value="1"/>
</dbReference>
<dbReference type="InterPro" id="IPR025558">
    <property type="entry name" value="DUF4283"/>
</dbReference>
<gene>
    <name evidence="3" type="ORF">BRARA_H00516</name>
</gene>
<dbReference type="PANTHER" id="PTHR31286:SF181">
    <property type="entry name" value="ZINC KNUCKLE (CCHC-TYPE) FAMILY PROTEIN"/>
    <property type="match status" value="1"/>
</dbReference>
<sequence length="319" mass="34565">MASSLFPNPDLPPPSVLPDLLFLFGSLKSDLISQSRSTAFLPELVSPQVYFQPTSSQPGPSAPPTVKETSPVHVPTKSQSWVAKVKSPYQLLSKVASPAMDEDVIPSVQAPDSIVLKSSTLWKDHLVAFFHGTAPSTAKIFSDLNPIWGKEGIISVKHHSKNICLIYIPCPMIRQWVLEAVPQELWLLEGFNTIASAVGFPVPSEFSDIKPYSIGIIKLRVVVELEKKRPSVARITDNMGHSVLISVEFPKLPPKCAVCGEFGHLRLRCPGPTVVKVPNVGAISSSSQLPPVEMTPQAPVAGSSSPPLDPCLRLLFSRT</sequence>
<feature type="region of interest" description="Disordered" evidence="1">
    <location>
        <begin position="52"/>
        <end position="73"/>
    </location>
</feature>
<evidence type="ECO:0000256" key="1">
    <source>
        <dbReference type="SAM" id="MobiDB-lite"/>
    </source>
</evidence>
<dbReference type="Pfam" id="PF14111">
    <property type="entry name" value="DUF4283"/>
    <property type="match status" value="1"/>
</dbReference>
<evidence type="ECO:0000313" key="4">
    <source>
        <dbReference type="Proteomes" id="UP000264353"/>
    </source>
</evidence>
<dbReference type="AlphaFoldDB" id="A0A397Y8Z2"/>
<dbReference type="InterPro" id="IPR040256">
    <property type="entry name" value="At4g02000-like"/>
</dbReference>
<reference evidence="3 4" key="1">
    <citation type="submission" date="2018-06" db="EMBL/GenBank/DDBJ databases">
        <title>WGS assembly of Brassica rapa FPsc.</title>
        <authorList>
            <person name="Bowman J."/>
            <person name="Kohchi T."/>
            <person name="Yamato K."/>
            <person name="Jenkins J."/>
            <person name="Shu S."/>
            <person name="Ishizaki K."/>
            <person name="Yamaoka S."/>
            <person name="Nishihama R."/>
            <person name="Nakamura Y."/>
            <person name="Berger F."/>
            <person name="Adam C."/>
            <person name="Aki S."/>
            <person name="Althoff F."/>
            <person name="Araki T."/>
            <person name="Arteaga-Vazquez M."/>
            <person name="Balasubrmanian S."/>
            <person name="Bauer D."/>
            <person name="Boehm C."/>
            <person name="Briginshaw L."/>
            <person name="Caballero-Perez J."/>
            <person name="Catarino B."/>
            <person name="Chen F."/>
            <person name="Chiyoda S."/>
            <person name="Chovatia M."/>
            <person name="Davies K."/>
            <person name="Delmans M."/>
            <person name="Demura T."/>
            <person name="Dierschke T."/>
            <person name="Dolan L."/>
            <person name="Dorantes-Acosta A."/>
            <person name="Eklund D."/>
            <person name="Florent S."/>
            <person name="Flores-Sandoval E."/>
            <person name="Fujiyama A."/>
            <person name="Fukuzawa H."/>
            <person name="Galik B."/>
            <person name="Grimanelli D."/>
            <person name="Grimwood J."/>
            <person name="Grossniklaus U."/>
            <person name="Hamada T."/>
            <person name="Haseloff J."/>
            <person name="Hetherington A."/>
            <person name="Higo A."/>
            <person name="Hirakawa Y."/>
            <person name="Hundley H."/>
            <person name="Ikeda Y."/>
            <person name="Inoue K."/>
            <person name="Inoue S."/>
            <person name="Ishida S."/>
            <person name="Jia Q."/>
            <person name="Kakita M."/>
            <person name="Kanazawa T."/>
            <person name="Kawai Y."/>
            <person name="Kawashima T."/>
            <person name="Kennedy M."/>
            <person name="Kinose K."/>
            <person name="Kinoshita T."/>
            <person name="Kohara Y."/>
            <person name="Koide E."/>
            <person name="Komatsu K."/>
            <person name="Kopischke S."/>
            <person name="Kubo M."/>
            <person name="Kyozuka J."/>
            <person name="Lagercrantz U."/>
            <person name="Lin S."/>
            <person name="Lindquist E."/>
            <person name="Lipzen A."/>
            <person name="Lu C."/>
            <person name="Luna E."/>
            <person name="Martienssen R."/>
            <person name="Minamino N."/>
            <person name="Mizutani M."/>
            <person name="Mizutani M."/>
            <person name="Mochizuki N."/>
            <person name="Monte I."/>
            <person name="Mosher R."/>
            <person name="Nagasaki H."/>
            <person name="Nakagami H."/>
            <person name="Naramoto S."/>
            <person name="Nishitani K."/>
            <person name="Ohtani M."/>
            <person name="Okamoto T."/>
            <person name="Okumura M."/>
            <person name="Phillips J."/>
            <person name="Pollak B."/>
            <person name="Reinders A."/>
            <person name="Roevekamp M."/>
            <person name="Sano R."/>
            <person name="Sawa S."/>
            <person name="Schmid M."/>
            <person name="Shirakawa M."/>
            <person name="Solano R."/>
            <person name="Spunde A."/>
            <person name="Suetsugu N."/>
            <person name="Sugano S."/>
            <person name="Sugiyama A."/>
            <person name="Sun R."/>
            <person name="Suzuki Y."/>
            <person name="Takenaka M."/>
            <person name="Takezawa D."/>
            <person name="Tomogane H."/>
            <person name="Tsuzuki M."/>
            <person name="Ueda T."/>
            <person name="Umeda M."/>
            <person name="Ward J."/>
            <person name="Watanabe Y."/>
            <person name="Yazaki K."/>
            <person name="Yokoyama R."/>
            <person name="Yoshitake Y."/>
            <person name="Yotsui I."/>
            <person name="Zachgo S."/>
            <person name="Schmutz J."/>
        </authorList>
    </citation>
    <scope>NUCLEOTIDE SEQUENCE [LARGE SCALE GENOMIC DNA]</scope>
    <source>
        <strain evidence="4">cv. B-3</strain>
    </source>
</reference>
<feature type="domain" description="DUF4283" evidence="2">
    <location>
        <begin position="121"/>
        <end position="181"/>
    </location>
</feature>
<accession>A0A397Y8Z2</accession>
<proteinExistence type="predicted"/>
<organism evidence="3 4">
    <name type="scientific">Brassica campestris</name>
    <name type="common">Field mustard</name>
    <dbReference type="NCBI Taxonomy" id="3711"/>
    <lineage>
        <taxon>Eukaryota</taxon>
        <taxon>Viridiplantae</taxon>
        <taxon>Streptophyta</taxon>
        <taxon>Embryophyta</taxon>
        <taxon>Tracheophyta</taxon>
        <taxon>Spermatophyta</taxon>
        <taxon>Magnoliopsida</taxon>
        <taxon>eudicotyledons</taxon>
        <taxon>Gunneridae</taxon>
        <taxon>Pentapetalae</taxon>
        <taxon>rosids</taxon>
        <taxon>malvids</taxon>
        <taxon>Brassicales</taxon>
        <taxon>Brassicaceae</taxon>
        <taxon>Brassiceae</taxon>
        <taxon>Brassica</taxon>
    </lineage>
</organism>
<dbReference type="Proteomes" id="UP000264353">
    <property type="component" value="Chromosome A8"/>
</dbReference>
<name>A0A397Y8Z2_BRACM</name>
<evidence type="ECO:0000313" key="3">
    <source>
        <dbReference type="EMBL" id="RID49737.1"/>
    </source>
</evidence>
<protein>
    <recommendedName>
        <fullName evidence="2">DUF4283 domain-containing protein</fullName>
    </recommendedName>
</protein>
<evidence type="ECO:0000259" key="2">
    <source>
        <dbReference type="Pfam" id="PF14111"/>
    </source>
</evidence>